<evidence type="ECO:0000313" key="2">
    <source>
        <dbReference type="EMBL" id="ADI37195.1"/>
    </source>
</evidence>
<gene>
    <name evidence="2" type="ordered locus">Mvol_1540</name>
</gene>
<dbReference type="InterPro" id="IPR036390">
    <property type="entry name" value="WH_DNA-bd_sf"/>
</dbReference>
<sequence>MLKLISKKHVKEILKCINEGEIHFNAIKKKLNINSRNLSELLNGLLEQGLICKRWEDKDILVPKAYYSISKKGKEVLKVYGQINKIENLDNTNCENENIIDNSKNKVINNSGIVIGDTKDSNITIKK</sequence>
<reference evidence="2 3" key="1">
    <citation type="submission" date="2010-05" db="EMBL/GenBank/DDBJ databases">
        <title>Complete sequence of Methanococcus voltae A3.</title>
        <authorList>
            <consortium name="US DOE Joint Genome Institute"/>
            <person name="Lucas S."/>
            <person name="Copeland A."/>
            <person name="Lapidus A."/>
            <person name="Cheng J.-F."/>
            <person name="Bruce D."/>
            <person name="Goodwin L."/>
            <person name="Pitluck S."/>
            <person name="Lowry S."/>
            <person name="Clum A."/>
            <person name="Land M."/>
            <person name="Hauser L."/>
            <person name="Kyrpides N."/>
            <person name="Mikhailova N."/>
            <person name="Whitman W.B."/>
            <person name="Woyke T."/>
        </authorList>
    </citation>
    <scope>NUCLEOTIDE SEQUENCE [LARGE SCALE GENOMIC DNA]</scope>
    <source>
        <strain evidence="3">ATCC BAA-1334 / A3</strain>
    </source>
</reference>
<feature type="domain" description="TFIIEalpha/SarR/Rpc3 HTH" evidence="1">
    <location>
        <begin position="8"/>
        <end position="72"/>
    </location>
</feature>
<protein>
    <recommendedName>
        <fullName evidence="1">TFIIEalpha/SarR/Rpc3 HTH domain-containing protein</fullName>
    </recommendedName>
</protein>
<dbReference type="eggNOG" id="arCOG01057">
    <property type="taxonomic scope" value="Archaea"/>
</dbReference>
<evidence type="ECO:0000259" key="1">
    <source>
        <dbReference type="Pfam" id="PF02002"/>
    </source>
</evidence>
<proteinExistence type="predicted"/>
<accession>D7DQR8</accession>
<dbReference type="SUPFAM" id="SSF46785">
    <property type="entry name" value="Winged helix' DNA-binding domain"/>
    <property type="match status" value="1"/>
</dbReference>
<organism evidence="2 3">
    <name type="scientific">Methanococcus voltae (strain ATCC BAA-1334 / A3)</name>
    <dbReference type="NCBI Taxonomy" id="456320"/>
    <lineage>
        <taxon>Archaea</taxon>
        <taxon>Methanobacteriati</taxon>
        <taxon>Methanobacteriota</taxon>
        <taxon>Methanomada group</taxon>
        <taxon>Methanococci</taxon>
        <taxon>Methanococcales</taxon>
        <taxon>Methanococcaceae</taxon>
        <taxon>Methanococcus</taxon>
    </lineage>
</organism>
<dbReference type="InterPro" id="IPR036388">
    <property type="entry name" value="WH-like_DNA-bd_sf"/>
</dbReference>
<dbReference type="KEGG" id="mvo:Mvol_1540"/>
<evidence type="ECO:0000313" key="3">
    <source>
        <dbReference type="Proteomes" id="UP000007722"/>
    </source>
</evidence>
<name>D7DQR8_METV3</name>
<dbReference type="InterPro" id="IPR024550">
    <property type="entry name" value="TFIIEa/SarR/Rpc3_HTH_dom"/>
</dbReference>
<dbReference type="Proteomes" id="UP000007722">
    <property type="component" value="Chromosome"/>
</dbReference>
<keyword evidence="3" id="KW-1185">Reference proteome</keyword>
<dbReference type="AlphaFoldDB" id="D7DQR8"/>
<dbReference type="Pfam" id="PF02002">
    <property type="entry name" value="TFIIE_alpha"/>
    <property type="match status" value="1"/>
</dbReference>
<dbReference type="InParanoid" id="D7DQR8"/>
<dbReference type="EMBL" id="CP002057">
    <property type="protein sequence ID" value="ADI37195.1"/>
    <property type="molecule type" value="Genomic_DNA"/>
</dbReference>
<dbReference type="STRING" id="456320.Mvol_1540"/>
<dbReference type="HOGENOM" id="CLU_153628_0_0_2"/>
<dbReference type="Gene3D" id="1.10.10.10">
    <property type="entry name" value="Winged helix-like DNA-binding domain superfamily/Winged helix DNA-binding domain"/>
    <property type="match status" value="1"/>
</dbReference>